<dbReference type="PROSITE" id="PS00572">
    <property type="entry name" value="GLYCOSYL_HYDROL_F1_1"/>
    <property type="match status" value="1"/>
</dbReference>
<evidence type="ECO:0000256" key="3">
    <source>
        <dbReference type="ARBA" id="ARBA00012744"/>
    </source>
</evidence>
<evidence type="ECO:0000256" key="1">
    <source>
        <dbReference type="ARBA" id="ARBA00000448"/>
    </source>
</evidence>
<keyword evidence="7 12" id="KW-0326">Glycosidase</keyword>
<feature type="binding site" evidence="10">
    <location>
        <begin position="409"/>
        <end position="410"/>
    </location>
    <ligand>
        <name>substrate</name>
    </ligand>
</feature>
<feature type="binding site" evidence="10">
    <location>
        <position position="402"/>
    </location>
    <ligand>
        <name>substrate</name>
    </ligand>
</feature>
<dbReference type="SUPFAM" id="SSF51445">
    <property type="entry name" value="(Trans)glycosidases"/>
    <property type="match status" value="1"/>
</dbReference>
<keyword evidence="4 12" id="KW-0378">Hydrolase</keyword>
<dbReference type="InterPro" id="IPR018120">
    <property type="entry name" value="Glyco_hydro_1_AS"/>
</dbReference>
<dbReference type="GO" id="GO:0030245">
    <property type="term" value="P:cellulose catabolic process"/>
    <property type="evidence" value="ECO:0007669"/>
    <property type="project" value="UniProtKB-KW"/>
</dbReference>
<keyword evidence="5" id="KW-0136">Cellulose degradation</keyword>
<gene>
    <name evidence="12" type="primary">cglT</name>
</gene>
<dbReference type="Gene3D" id="3.20.20.80">
    <property type="entry name" value="Glycosidases"/>
    <property type="match status" value="1"/>
</dbReference>
<dbReference type="PANTHER" id="PTHR10353:SF36">
    <property type="entry name" value="LP05116P"/>
    <property type="match status" value="1"/>
</dbReference>
<feature type="binding site" evidence="10">
    <location>
        <position position="166"/>
    </location>
    <ligand>
        <name>substrate</name>
    </ligand>
</feature>
<name>Q60026_THEBR</name>
<dbReference type="AlphaFoldDB" id="Q60026"/>
<dbReference type="FunFam" id="3.20.20.80:FF:000004">
    <property type="entry name" value="Beta-glucosidase 6-phospho-beta-glucosidase"/>
    <property type="match status" value="1"/>
</dbReference>
<dbReference type="PROSITE" id="PS00653">
    <property type="entry name" value="GLYCOSYL_HYDROL_F1_2"/>
    <property type="match status" value="1"/>
</dbReference>
<dbReference type="Pfam" id="PF00232">
    <property type="entry name" value="Glyco_hydro_1"/>
    <property type="match status" value="1"/>
</dbReference>
<evidence type="ECO:0000256" key="4">
    <source>
        <dbReference type="ARBA" id="ARBA00022801"/>
    </source>
</evidence>
<keyword evidence="6" id="KW-0119">Carbohydrate metabolism</keyword>
<dbReference type="InterPro" id="IPR017736">
    <property type="entry name" value="Glyco_hydro_1_beta-glucosidase"/>
</dbReference>
<dbReference type="PANTHER" id="PTHR10353">
    <property type="entry name" value="GLYCOSYL HYDROLASE"/>
    <property type="match status" value="1"/>
</dbReference>
<organism evidence="12">
    <name type="scientific">Thermoanaerobacter brockii</name>
    <name type="common">Thermoanaerobium brockii</name>
    <dbReference type="NCBI Taxonomy" id="29323"/>
    <lineage>
        <taxon>Bacteria</taxon>
        <taxon>Bacillati</taxon>
        <taxon>Bacillota</taxon>
        <taxon>Clostridia</taxon>
        <taxon>Thermoanaerobacterales</taxon>
        <taxon>Thermoanaerobacteraceae</taxon>
        <taxon>Thermoanaerobacter</taxon>
    </lineage>
</organism>
<comment type="similarity">
    <text evidence="2">Belongs to the glycosyl hydrolase 1 family.</text>
</comment>
<comment type="catalytic activity">
    <reaction evidence="1">
        <text>Hydrolysis of terminal, non-reducing beta-D-glucosyl residues with release of beta-D-glucose.</text>
        <dbReference type="EC" id="3.2.1.21"/>
    </reaction>
</comment>
<evidence type="ECO:0000256" key="6">
    <source>
        <dbReference type="ARBA" id="ARBA00023277"/>
    </source>
</evidence>
<reference evidence="12" key="1">
    <citation type="journal article" date="1997" name="Appl. Environ. Microbiol.">
        <title>Genes encoding two different beta-glucosidases of Thermoanaerobacter brockii are clustered in a common operon.</title>
        <authorList>
            <person name="Breves R."/>
            <person name="Bronnenmeier K."/>
            <person name="Wild N."/>
            <person name="Staudenbauer W.L."/>
            <person name="Hofemeister J."/>
        </authorList>
    </citation>
    <scope>NUCLEOTIDE SEQUENCE</scope>
</reference>
<feature type="binding site" evidence="10">
    <location>
        <position position="299"/>
    </location>
    <ligand>
        <name>substrate</name>
    </ligand>
</feature>
<feature type="binding site" evidence="10">
    <location>
        <position position="121"/>
    </location>
    <ligand>
        <name>substrate</name>
    </ligand>
</feature>
<sequence length="450" mass="52025">MIKLAKFPRDFVWGTATSSYQIEGAVNEDGRTPSIWDTFSKTEGKTYKGHTGDVACDHYHRYKEDVEILKEIGVKAYRFSIAWPRIFPEEGKYNPKGMDFYKKLIDELQKRDIVPAATIYHWDLPQWAYDKGGGWLNRESIKWYVEYATKLFEELGDAIPLWITHNEPWCSSILSYGIGEHAPGHKNYREALIAAHHILLSHGEAVKAFREMNIKGSKIGITLNLTPAYPASEKEEDKLAAQYADGFANRWFLDPIFKGNYPEDMMELYSKIIGEFDFIKEGDLETISVPIDFLGVNYYTRSIVKYDEDSMLKAENVPGPGKRTEMGWEISPESLYDLLKRLDREYTKLPMYITENGAAFKDEVTEDGRVHDDERIEYIKEHLKAAAKFIGEGGNLKGYFVWSLMDNFEWAHGYSKRFGIVYVDYTTQKRILKDSALWYKEVILDDGIED</sequence>
<proteinExistence type="inferred from homology"/>
<accession>Q60026</accession>
<dbReference type="InterPro" id="IPR033132">
    <property type="entry name" value="GH_1_N_CS"/>
</dbReference>
<dbReference type="GO" id="GO:0005829">
    <property type="term" value="C:cytosol"/>
    <property type="evidence" value="ECO:0007669"/>
    <property type="project" value="TreeGrafter"/>
</dbReference>
<dbReference type="EMBL" id="Z56279">
    <property type="protein sequence ID" value="CAA91220.1"/>
    <property type="molecule type" value="Genomic_DNA"/>
</dbReference>
<evidence type="ECO:0000256" key="8">
    <source>
        <dbReference type="ARBA" id="ARBA00023326"/>
    </source>
</evidence>
<evidence type="ECO:0000256" key="5">
    <source>
        <dbReference type="ARBA" id="ARBA00023001"/>
    </source>
</evidence>
<dbReference type="EC" id="3.2.1.21" evidence="3"/>
<dbReference type="SMR" id="Q60026"/>
<dbReference type="InterPro" id="IPR001360">
    <property type="entry name" value="Glyco_hydro_1"/>
</dbReference>
<evidence type="ECO:0000256" key="9">
    <source>
        <dbReference type="PIRSR" id="PIRSR617736-1"/>
    </source>
</evidence>
<evidence type="ECO:0000256" key="11">
    <source>
        <dbReference type="PROSITE-ProRule" id="PRU10055"/>
    </source>
</evidence>
<feature type="active site" description="Proton donor" evidence="9">
    <location>
        <position position="167"/>
    </location>
</feature>
<dbReference type="GO" id="GO:0008422">
    <property type="term" value="F:beta-glucosidase activity"/>
    <property type="evidence" value="ECO:0007669"/>
    <property type="project" value="UniProtKB-EC"/>
</dbReference>
<dbReference type="CAZy" id="GH1">
    <property type="family name" value="Glycoside Hydrolase Family 1"/>
</dbReference>
<evidence type="ECO:0000256" key="2">
    <source>
        <dbReference type="ARBA" id="ARBA00010838"/>
    </source>
</evidence>
<protein>
    <recommendedName>
        <fullName evidence="3">beta-glucosidase</fullName>
        <ecNumber evidence="3">3.2.1.21</ecNumber>
    </recommendedName>
</protein>
<evidence type="ECO:0000256" key="7">
    <source>
        <dbReference type="ARBA" id="ARBA00023295"/>
    </source>
</evidence>
<evidence type="ECO:0000313" key="12">
    <source>
        <dbReference type="EMBL" id="CAA91220.1"/>
    </source>
</evidence>
<dbReference type="InterPro" id="IPR017853">
    <property type="entry name" value="GH"/>
</dbReference>
<feature type="active site" description="Nucleophile" evidence="9 11">
    <location>
        <position position="355"/>
    </location>
</feature>
<dbReference type="NCBIfam" id="TIGR03356">
    <property type="entry name" value="BGL"/>
    <property type="match status" value="1"/>
</dbReference>
<feature type="binding site" evidence="10">
    <location>
        <position position="21"/>
    </location>
    <ligand>
        <name>substrate</name>
    </ligand>
</feature>
<keyword evidence="8" id="KW-0624">Polysaccharide degradation</keyword>
<evidence type="ECO:0000256" key="10">
    <source>
        <dbReference type="PIRSR" id="PIRSR617736-2"/>
    </source>
</evidence>
<dbReference type="PRINTS" id="PR00131">
    <property type="entry name" value="GLHYDRLASE1"/>
</dbReference>